<evidence type="ECO:0000313" key="2">
    <source>
        <dbReference type="EMBL" id="ATX61896.1"/>
    </source>
</evidence>
<geneLocation type="mitochondrion" evidence="2"/>
<evidence type="ECO:0000313" key="4">
    <source>
        <dbReference type="EMBL" id="ATX61938.1"/>
    </source>
</evidence>
<organism evidence="2">
    <name type="scientific">Tremella fuciformis</name>
    <dbReference type="NCBI Taxonomy" id="64657"/>
    <lineage>
        <taxon>Eukaryota</taxon>
        <taxon>Fungi</taxon>
        <taxon>Dikarya</taxon>
        <taxon>Basidiomycota</taxon>
        <taxon>Agaricomycotina</taxon>
        <taxon>Tremellomycetes</taxon>
        <taxon>Tremellales</taxon>
        <taxon>Tremellaceae</taxon>
        <taxon>Tremella</taxon>
    </lineage>
</organism>
<feature type="transmembrane region" description="Helical" evidence="1">
    <location>
        <begin position="50"/>
        <end position="69"/>
    </location>
</feature>
<keyword evidence="2" id="KW-0496">Mitochondrion</keyword>
<sequence length="193" mass="22162">MTFFTIFKHGLQLFVSSPFPSTLITLVVAAICVHTRFIGVKPRTSFIKGLAIVSAVLMLFYVLLFYVAYDKFPGILWVAAKLSVLVYKMQVSYLAYAFIIHGLCFVLGVENQLSLHCKETLHLLFKASMEDKSLIFMFLAYALLWFILHILIRLDGVTFTINLSHTFRDGSVNGYRLIIAILLRLIYYYVRKK</sequence>
<evidence type="ECO:0000256" key="1">
    <source>
        <dbReference type="SAM" id="Phobius"/>
    </source>
</evidence>
<dbReference type="EMBL" id="MF422649">
    <property type="protein sequence ID" value="ATX61938.1"/>
    <property type="molecule type" value="Genomic_DNA"/>
</dbReference>
<name>A0A2H4QBD7_9TREE</name>
<dbReference type="AlphaFoldDB" id="A0A2H4QBD7"/>
<feature type="transmembrane region" description="Helical" evidence="1">
    <location>
        <begin position="134"/>
        <end position="152"/>
    </location>
</feature>
<proteinExistence type="predicted"/>
<keyword evidence="1" id="KW-0472">Membrane</keyword>
<keyword evidence="1" id="KW-0812">Transmembrane</keyword>
<dbReference type="EMBL" id="MF422652">
    <property type="protein sequence ID" value="ATX62004.1"/>
    <property type="molecule type" value="Genomic_DNA"/>
</dbReference>
<dbReference type="EMBL" id="MF422655">
    <property type="protein sequence ID" value="ATX62074.1"/>
    <property type="molecule type" value="Genomic_DNA"/>
</dbReference>
<accession>A0A2H4QBD7</accession>
<gene>
    <name evidence="2" type="primary">orf193</name>
</gene>
<protein>
    <submittedName>
        <fullName evidence="2">Uncharacterized protein</fullName>
    </submittedName>
</protein>
<evidence type="ECO:0000313" key="6">
    <source>
        <dbReference type="EMBL" id="ATX62074.1"/>
    </source>
</evidence>
<evidence type="ECO:0000313" key="5">
    <source>
        <dbReference type="EMBL" id="ATX62004.1"/>
    </source>
</evidence>
<feature type="transmembrane region" description="Helical" evidence="1">
    <location>
        <begin position="20"/>
        <end position="38"/>
    </location>
</feature>
<dbReference type="GeneID" id="35116965"/>
<feature type="transmembrane region" description="Helical" evidence="1">
    <location>
        <begin position="93"/>
        <end position="113"/>
    </location>
</feature>
<feature type="transmembrane region" description="Helical" evidence="1">
    <location>
        <begin position="172"/>
        <end position="190"/>
    </location>
</feature>
<dbReference type="EMBL" id="MF422647">
    <property type="protein sequence ID" value="ATX61896.1"/>
    <property type="molecule type" value="Genomic_DNA"/>
</dbReference>
<keyword evidence="1" id="KW-1133">Transmembrane helix</keyword>
<reference evidence="2" key="1">
    <citation type="submission" date="2017-06" db="EMBL/GenBank/DDBJ databases">
        <title>Intra-specific comparison of mitochondrial genome in Tremella fuciformis suggests a gene evolution hypothesis that the N-terminal was replaced by exogenetic one.</title>
        <authorList>
            <person name="Deng Y."/>
            <person name="Ming R."/>
            <person name="Xie B."/>
        </authorList>
    </citation>
    <scope>NUCLEOTIDE SEQUENCE</scope>
    <source>
        <strain evidence="2">TF01</strain>
        <strain evidence="3">TF04</strain>
        <strain evidence="4">TF05</strain>
        <strain evidence="5">TF08</strain>
        <strain evidence="6">TF12</strain>
    </source>
</reference>
<dbReference type="EMBL" id="MF422648">
    <property type="protein sequence ID" value="ATX61916.1"/>
    <property type="molecule type" value="Genomic_DNA"/>
</dbReference>
<evidence type="ECO:0000313" key="3">
    <source>
        <dbReference type="EMBL" id="ATX61916.1"/>
    </source>
</evidence>
<dbReference type="RefSeq" id="YP_009445618.1">
    <property type="nucleotide sequence ID" value="NC_036422.1"/>
</dbReference>